<evidence type="ECO:0000313" key="2">
    <source>
        <dbReference type="EMBL" id="MBH9579897.1"/>
    </source>
</evidence>
<proteinExistence type="predicted"/>
<protein>
    <submittedName>
        <fullName evidence="2">Ribosomal L7Ae/L30e/S12e/Gadd45 family protein</fullName>
    </submittedName>
</protein>
<dbReference type="RefSeq" id="WP_198092459.1">
    <property type="nucleotide sequence ID" value="NZ_JAEDAQ010000001.1"/>
</dbReference>
<dbReference type="Proteomes" id="UP000597038">
    <property type="component" value="Unassembled WGS sequence"/>
</dbReference>
<reference evidence="2 3" key="1">
    <citation type="submission" date="2020-12" db="EMBL/GenBank/DDBJ databases">
        <title>Genomic analysis of Staphylococcus felis from a cat with skin infection.</title>
        <authorList>
            <person name="Aslantas O."/>
            <person name="Keskin O."/>
            <person name="Buyukaltay K."/>
            <person name="Gullu Yucetepe A."/>
        </authorList>
    </citation>
    <scope>NUCLEOTIDE SEQUENCE [LARGE SCALE GENOMIC DNA]</scope>
    <source>
        <strain evidence="2 3">HARRANVET</strain>
    </source>
</reference>
<dbReference type="SUPFAM" id="SSF55315">
    <property type="entry name" value="L30e-like"/>
    <property type="match status" value="1"/>
</dbReference>
<comment type="caution">
    <text evidence="2">The sequence shown here is derived from an EMBL/GenBank/DDBJ whole genome shotgun (WGS) entry which is preliminary data.</text>
</comment>
<dbReference type="EMBL" id="JAEDAQ010000001">
    <property type="protein sequence ID" value="MBH9579897.1"/>
    <property type="molecule type" value="Genomic_DNA"/>
</dbReference>
<organism evidence="2 3">
    <name type="scientific">Staphylococcus felis</name>
    <dbReference type="NCBI Taxonomy" id="46127"/>
    <lineage>
        <taxon>Bacteria</taxon>
        <taxon>Bacillati</taxon>
        <taxon>Bacillota</taxon>
        <taxon>Bacilli</taxon>
        <taxon>Bacillales</taxon>
        <taxon>Staphylococcaceae</taxon>
        <taxon>Staphylococcus</taxon>
    </lineage>
</organism>
<sequence length="101" mass="11318">MNHQSFLNFLGIAMRAGKVKTGEAVILTELKKKQLKLVLIAKDASKNTHHQMINKCNTYQIPYRIVCDRFELGNALGKSARVNVGITDQGFAKKLISMIDE</sequence>
<feature type="domain" description="Ribosomal protein eL8/eL30/eS12/Gadd45" evidence="1">
    <location>
        <begin position="10"/>
        <end position="95"/>
    </location>
</feature>
<dbReference type="InterPro" id="IPR029064">
    <property type="entry name" value="Ribosomal_eL30-like_sf"/>
</dbReference>
<evidence type="ECO:0000313" key="3">
    <source>
        <dbReference type="Proteomes" id="UP000597038"/>
    </source>
</evidence>
<dbReference type="Gene3D" id="3.30.1330.30">
    <property type="match status" value="1"/>
</dbReference>
<gene>
    <name evidence="2" type="ORF">I9026_00675</name>
</gene>
<evidence type="ECO:0000259" key="1">
    <source>
        <dbReference type="Pfam" id="PF01248"/>
    </source>
</evidence>
<accession>A0ABS0QLW8</accession>
<name>A0ABS0QLW8_9STAP</name>
<dbReference type="Pfam" id="PF01248">
    <property type="entry name" value="Ribosomal_L7Ae"/>
    <property type="match status" value="1"/>
</dbReference>
<dbReference type="InterPro" id="IPR004038">
    <property type="entry name" value="Ribosomal_eL8/eL30/eS12/Gad45"/>
</dbReference>
<keyword evidence="3" id="KW-1185">Reference proteome</keyword>